<reference evidence="2 3" key="1">
    <citation type="submission" date="2016-10" db="EMBL/GenBank/DDBJ databases">
        <authorList>
            <person name="Varghese N."/>
            <person name="Submissions S."/>
        </authorList>
    </citation>
    <scope>NUCLEOTIDE SEQUENCE [LARGE SCALE GENOMIC DNA]</scope>
    <source>
        <strain evidence="2 3">DSM 1361</strain>
    </source>
</reference>
<sequence length="223" mass="25308">MKAMILAAGRGERMRPLTDTTPKPLLKVNDKSLIEYHIEKLKNVGIKDLVINHAWLGDVIEKSLGNGSRYGVRISYSPEQQGGLETAGGIRHALHLLGNEPFIVVNGDVYSEFDYAELVNLELGDALGCLYLTDNPDFHPQGDFCIRDGYLDLTPELTFSGISVYRPEAFKDIPDERAKLKPYFEKWSADRKLLARYLNAYWCDVGTPERLNNLDLRLRHQEK</sequence>
<dbReference type="Proteomes" id="UP000243745">
    <property type="component" value="Unassembled WGS sequence"/>
</dbReference>
<gene>
    <name evidence="2" type="ORF">SAMN02910344_01942</name>
</gene>
<feature type="domain" description="Nucleotidyl transferase" evidence="1">
    <location>
        <begin position="2"/>
        <end position="120"/>
    </location>
</feature>
<organism evidence="2 3">
    <name type="scientific">Ruminobacter amylophilus</name>
    <dbReference type="NCBI Taxonomy" id="867"/>
    <lineage>
        <taxon>Bacteria</taxon>
        <taxon>Pseudomonadati</taxon>
        <taxon>Pseudomonadota</taxon>
        <taxon>Gammaproteobacteria</taxon>
        <taxon>Aeromonadales</taxon>
        <taxon>Succinivibrionaceae</taxon>
        <taxon>Ruminobacter</taxon>
    </lineage>
</organism>
<dbReference type="AlphaFoldDB" id="A0A662ZKQ7"/>
<dbReference type="InterPro" id="IPR029044">
    <property type="entry name" value="Nucleotide-diphossugar_trans"/>
</dbReference>
<accession>A0A662ZKQ7</accession>
<dbReference type="InterPro" id="IPR005835">
    <property type="entry name" value="NTP_transferase_dom"/>
</dbReference>
<evidence type="ECO:0000313" key="3">
    <source>
        <dbReference type="Proteomes" id="UP000243745"/>
    </source>
</evidence>
<dbReference type="Pfam" id="PF00483">
    <property type="entry name" value="NTP_transferase"/>
    <property type="match status" value="1"/>
</dbReference>
<dbReference type="RefSeq" id="WP_093143238.1">
    <property type="nucleotide sequence ID" value="NZ_FOXF01000047.1"/>
</dbReference>
<dbReference type="InterPro" id="IPR054790">
    <property type="entry name" value="MurU"/>
</dbReference>
<evidence type="ECO:0000259" key="1">
    <source>
        <dbReference type="Pfam" id="PF00483"/>
    </source>
</evidence>
<dbReference type="GO" id="GO:0016740">
    <property type="term" value="F:transferase activity"/>
    <property type="evidence" value="ECO:0007669"/>
    <property type="project" value="UniProtKB-KW"/>
</dbReference>
<keyword evidence="3" id="KW-1185">Reference proteome</keyword>
<dbReference type="CDD" id="cd06422">
    <property type="entry name" value="NTP_transferase_like_1"/>
    <property type="match status" value="1"/>
</dbReference>
<dbReference type="InterPro" id="IPR050486">
    <property type="entry name" value="Mannose-1P_guanyltransferase"/>
</dbReference>
<evidence type="ECO:0000313" key="2">
    <source>
        <dbReference type="EMBL" id="SFP64052.1"/>
    </source>
</evidence>
<dbReference type="PANTHER" id="PTHR22572">
    <property type="entry name" value="SUGAR-1-PHOSPHATE GUANYL TRANSFERASE"/>
    <property type="match status" value="1"/>
</dbReference>
<dbReference type="SUPFAM" id="SSF53448">
    <property type="entry name" value="Nucleotide-diphospho-sugar transferases"/>
    <property type="match status" value="1"/>
</dbReference>
<name>A0A662ZKQ7_9GAMM</name>
<keyword evidence="2" id="KW-0808">Transferase</keyword>
<protein>
    <submittedName>
        <fullName evidence="2">Nucleotidyl transferase</fullName>
    </submittedName>
</protein>
<dbReference type="Gene3D" id="3.90.550.10">
    <property type="entry name" value="Spore Coat Polysaccharide Biosynthesis Protein SpsA, Chain A"/>
    <property type="match status" value="1"/>
</dbReference>
<dbReference type="OrthoDB" id="9788272at2"/>
<proteinExistence type="predicted"/>
<dbReference type="NCBIfam" id="NF045761">
    <property type="entry name" value="NAMPUrTaseMurU"/>
    <property type="match status" value="1"/>
</dbReference>
<dbReference type="EMBL" id="FOXF01000047">
    <property type="protein sequence ID" value="SFP64052.1"/>
    <property type="molecule type" value="Genomic_DNA"/>
</dbReference>